<accession>A0A3B0T4C5</accession>
<dbReference type="AlphaFoldDB" id="A0A3B0T4C5"/>
<reference evidence="1" key="1">
    <citation type="submission" date="2018-06" db="EMBL/GenBank/DDBJ databases">
        <authorList>
            <person name="Zhirakovskaya E."/>
        </authorList>
    </citation>
    <scope>NUCLEOTIDE SEQUENCE</scope>
</reference>
<evidence type="ECO:0000313" key="1">
    <source>
        <dbReference type="EMBL" id="VAW13185.1"/>
    </source>
</evidence>
<proteinExistence type="predicted"/>
<protein>
    <submittedName>
        <fullName evidence="1">Uncharacterized protein</fullName>
    </submittedName>
</protein>
<organism evidence="1">
    <name type="scientific">hydrothermal vent metagenome</name>
    <dbReference type="NCBI Taxonomy" id="652676"/>
    <lineage>
        <taxon>unclassified sequences</taxon>
        <taxon>metagenomes</taxon>
        <taxon>ecological metagenomes</taxon>
    </lineage>
</organism>
<name>A0A3B0T4C5_9ZZZZ</name>
<gene>
    <name evidence="1" type="ORF">MNBD_BACTEROID03-2536</name>
</gene>
<dbReference type="EMBL" id="UOEL01000100">
    <property type="protein sequence ID" value="VAW13185.1"/>
    <property type="molecule type" value="Genomic_DNA"/>
</dbReference>
<feature type="non-terminal residue" evidence="1">
    <location>
        <position position="37"/>
    </location>
</feature>
<sequence>MKRLIFALVFTLGFSGMAQTKTELQKHYEAFYNEMRL</sequence>